<evidence type="ECO:0000256" key="1">
    <source>
        <dbReference type="SAM" id="Phobius"/>
    </source>
</evidence>
<name>A0A1B0AA06_GLOPL</name>
<accession>A0A1B0AA06</accession>
<reference evidence="3" key="1">
    <citation type="submission" date="2014-03" db="EMBL/GenBank/DDBJ databases">
        <authorList>
            <person name="Aksoy S."/>
            <person name="Warren W."/>
            <person name="Wilson R.K."/>
        </authorList>
    </citation>
    <scope>NUCLEOTIDE SEQUENCE [LARGE SCALE GENOMIC DNA]</scope>
    <source>
        <strain evidence="3">IAEA</strain>
    </source>
</reference>
<dbReference type="EnsemblMetazoa" id="GPAI038979-RA">
    <property type="protein sequence ID" value="GPAI038979-PA"/>
    <property type="gene ID" value="GPAI038979"/>
</dbReference>
<keyword evidence="1" id="KW-0472">Membrane</keyword>
<keyword evidence="1" id="KW-1133">Transmembrane helix</keyword>
<keyword evidence="1" id="KW-0812">Transmembrane</keyword>
<evidence type="ECO:0000313" key="2">
    <source>
        <dbReference type="EnsemblMetazoa" id="GPAI038979-PA"/>
    </source>
</evidence>
<dbReference type="Proteomes" id="UP000092445">
    <property type="component" value="Unassembled WGS sequence"/>
</dbReference>
<organism evidence="2 3">
    <name type="scientific">Glossina pallidipes</name>
    <name type="common">Tsetse fly</name>
    <dbReference type="NCBI Taxonomy" id="7398"/>
    <lineage>
        <taxon>Eukaryota</taxon>
        <taxon>Metazoa</taxon>
        <taxon>Ecdysozoa</taxon>
        <taxon>Arthropoda</taxon>
        <taxon>Hexapoda</taxon>
        <taxon>Insecta</taxon>
        <taxon>Pterygota</taxon>
        <taxon>Neoptera</taxon>
        <taxon>Endopterygota</taxon>
        <taxon>Diptera</taxon>
        <taxon>Brachycera</taxon>
        <taxon>Muscomorpha</taxon>
        <taxon>Hippoboscoidea</taxon>
        <taxon>Glossinidae</taxon>
        <taxon>Glossina</taxon>
    </lineage>
</organism>
<sequence length="118" mass="13717">MNKNRVRARVWRKEKRKSPLLFAEVGVNDDRILCCHLHNKQRVVNENSCKCKCTMIPLITHQLVLSLYLGFSGEGQYSAVVKQQILTQSLARLELWLKALYYYSLAVTIIVLPYVCIY</sequence>
<dbReference type="VEuPathDB" id="VectorBase:GPAI038979"/>
<feature type="transmembrane region" description="Helical" evidence="1">
    <location>
        <begin position="100"/>
        <end position="117"/>
    </location>
</feature>
<evidence type="ECO:0000313" key="3">
    <source>
        <dbReference type="Proteomes" id="UP000092445"/>
    </source>
</evidence>
<dbReference type="AlphaFoldDB" id="A0A1B0AA06"/>
<reference evidence="2" key="2">
    <citation type="submission" date="2020-05" db="UniProtKB">
        <authorList>
            <consortium name="EnsemblMetazoa"/>
        </authorList>
    </citation>
    <scope>IDENTIFICATION</scope>
    <source>
        <strain evidence="2">IAEA</strain>
    </source>
</reference>
<keyword evidence="3" id="KW-1185">Reference proteome</keyword>
<protein>
    <submittedName>
        <fullName evidence="2">Uncharacterized protein</fullName>
    </submittedName>
</protein>
<proteinExistence type="predicted"/>